<keyword evidence="8" id="KW-0812">Transmembrane</keyword>
<evidence type="ECO:0000256" key="13">
    <source>
        <dbReference type="ARBA" id="ARBA00023136"/>
    </source>
</evidence>
<evidence type="ECO:0000256" key="16">
    <source>
        <dbReference type="RuleBase" id="RU003801"/>
    </source>
</evidence>
<dbReference type="AlphaFoldDB" id="A0A8J1TA49"/>
<comment type="similarity">
    <text evidence="4 16">Belongs to the carnitine/choline acetyltransferase family.</text>
</comment>
<evidence type="ECO:0000256" key="11">
    <source>
        <dbReference type="ARBA" id="ARBA00023098"/>
    </source>
</evidence>
<dbReference type="UniPathway" id="UPA00659"/>
<dbReference type="Proteomes" id="UP000749559">
    <property type="component" value="Unassembled WGS sequence"/>
</dbReference>
<dbReference type="GO" id="GO:0031966">
    <property type="term" value="C:mitochondrial membrane"/>
    <property type="evidence" value="ECO:0007669"/>
    <property type="project" value="UniProtKB-SubCell"/>
</dbReference>
<keyword evidence="14 16" id="KW-0012">Acyltransferase</keyword>
<dbReference type="InterPro" id="IPR042231">
    <property type="entry name" value="Cho/carn_acyl_trans_2"/>
</dbReference>
<gene>
    <name evidence="17" type="ORF">OFUS_LOCUS24204</name>
</gene>
<keyword evidence="6" id="KW-0813">Transport</keyword>
<dbReference type="FunFam" id="3.30.559.10:FF:000042">
    <property type="entry name" value="Carnitine Palmitoyl Transferase"/>
    <property type="match status" value="1"/>
</dbReference>
<evidence type="ECO:0000256" key="2">
    <source>
        <dbReference type="ARBA" id="ARBA00004325"/>
    </source>
</evidence>
<keyword evidence="10" id="KW-1133">Transmembrane helix</keyword>
<evidence type="ECO:0000256" key="6">
    <source>
        <dbReference type="ARBA" id="ARBA00022448"/>
    </source>
</evidence>
<comment type="pathway">
    <text evidence="3">Lipid metabolism; fatty acid beta-oxidation.</text>
</comment>
<comment type="catalytic activity">
    <reaction evidence="15">
        <text>(R)-carnitine + hexadecanoyl-CoA = O-hexadecanoyl-(R)-carnitine + CoA</text>
        <dbReference type="Rhea" id="RHEA:12661"/>
        <dbReference type="ChEBI" id="CHEBI:16347"/>
        <dbReference type="ChEBI" id="CHEBI:17490"/>
        <dbReference type="ChEBI" id="CHEBI:57287"/>
        <dbReference type="ChEBI" id="CHEBI:57379"/>
        <dbReference type="EC" id="2.3.1.21"/>
    </reaction>
    <physiologicalReaction direction="left-to-right" evidence="15">
        <dbReference type="Rhea" id="RHEA:12662"/>
    </physiologicalReaction>
</comment>
<keyword evidence="18" id="KW-1185">Reference proteome</keyword>
<protein>
    <recommendedName>
        <fullName evidence="5">carnitine O-palmitoyltransferase</fullName>
        <ecNumber evidence="5">2.3.1.21</ecNumber>
    </recommendedName>
</protein>
<evidence type="ECO:0000256" key="8">
    <source>
        <dbReference type="ARBA" id="ARBA00022692"/>
    </source>
</evidence>
<dbReference type="GO" id="GO:0004095">
    <property type="term" value="F:carnitine O-palmitoyltransferase activity"/>
    <property type="evidence" value="ECO:0007669"/>
    <property type="project" value="UniProtKB-EC"/>
</dbReference>
<keyword evidence="9" id="KW-0276">Fatty acid metabolism</keyword>
<reference evidence="17" key="1">
    <citation type="submission" date="2022-03" db="EMBL/GenBank/DDBJ databases">
        <authorList>
            <person name="Martin C."/>
        </authorList>
    </citation>
    <scope>NUCLEOTIDE SEQUENCE</scope>
</reference>
<evidence type="ECO:0000256" key="4">
    <source>
        <dbReference type="ARBA" id="ARBA00005232"/>
    </source>
</evidence>
<dbReference type="Pfam" id="PF16484">
    <property type="entry name" value="CPT_N"/>
    <property type="match status" value="1"/>
</dbReference>
<organism evidence="17 18">
    <name type="scientific">Owenia fusiformis</name>
    <name type="common">Polychaete worm</name>
    <dbReference type="NCBI Taxonomy" id="6347"/>
    <lineage>
        <taxon>Eukaryota</taxon>
        <taxon>Metazoa</taxon>
        <taxon>Spiralia</taxon>
        <taxon>Lophotrochozoa</taxon>
        <taxon>Annelida</taxon>
        <taxon>Polychaeta</taxon>
        <taxon>Sedentaria</taxon>
        <taxon>Canalipalpata</taxon>
        <taxon>Sabellida</taxon>
        <taxon>Oweniida</taxon>
        <taxon>Oweniidae</taxon>
        <taxon>Owenia</taxon>
    </lineage>
</organism>
<dbReference type="PROSITE" id="PS00440">
    <property type="entry name" value="ACYLTRANSF_C_2"/>
    <property type="match status" value="1"/>
</dbReference>
<dbReference type="InterPro" id="IPR000542">
    <property type="entry name" value="Carn_acyl_trans"/>
</dbReference>
<dbReference type="InterPro" id="IPR023213">
    <property type="entry name" value="CAT-like_dom_sf"/>
</dbReference>
<name>A0A8J1TA49_OWEFU</name>
<evidence type="ECO:0000256" key="14">
    <source>
        <dbReference type="ARBA" id="ARBA00023315"/>
    </source>
</evidence>
<evidence type="ECO:0000256" key="5">
    <source>
        <dbReference type="ARBA" id="ARBA00013243"/>
    </source>
</evidence>
<dbReference type="GO" id="GO:0006635">
    <property type="term" value="P:fatty acid beta-oxidation"/>
    <property type="evidence" value="ECO:0007669"/>
    <property type="project" value="UniProtKB-UniPathway"/>
</dbReference>
<accession>A0A8J1TA49</accession>
<comment type="subcellular location">
    <subcellularLocation>
        <location evidence="1">Membrane</location>
        <topology evidence="1">Multi-pass membrane protein</topology>
    </subcellularLocation>
    <subcellularLocation>
        <location evidence="2">Mitochondrion membrane</location>
    </subcellularLocation>
</comment>
<dbReference type="Gene3D" id="3.30.559.10">
    <property type="entry name" value="Chloramphenicol acetyltransferase-like domain"/>
    <property type="match status" value="1"/>
</dbReference>
<dbReference type="PANTHER" id="PTHR22589:SF31">
    <property type="entry name" value="CARNITINE O-PALMITOYLTRANSFERASE"/>
    <property type="match status" value="1"/>
</dbReference>
<evidence type="ECO:0000256" key="1">
    <source>
        <dbReference type="ARBA" id="ARBA00004141"/>
    </source>
</evidence>
<evidence type="ECO:0000256" key="10">
    <source>
        <dbReference type="ARBA" id="ARBA00022989"/>
    </source>
</evidence>
<dbReference type="PANTHER" id="PTHR22589">
    <property type="entry name" value="CARNITINE O-ACYLTRANSFERASE"/>
    <property type="match status" value="1"/>
</dbReference>
<dbReference type="InterPro" id="IPR039551">
    <property type="entry name" value="Cho/carn_acyl_trans"/>
</dbReference>
<dbReference type="FunFam" id="3.30.559.70:FF:000001">
    <property type="entry name" value="Carnitine O-palmitoyltransferase 1, liver isoform"/>
    <property type="match status" value="1"/>
</dbReference>
<evidence type="ECO:0000313" key="17">
    <source>
        <dbReference type="EMBL" id="CAH1800298.1"/>
    </source>
</evidence>
<dbReference type="SUPFAM" id="SSF52777">
    <property type="entry name" value="CoA-dependent acyltransferases"/>
    <property type="match status" value="2"/>
</dbReference>
<dbReference type="Gene3D" id="3.30.559.70">
    <property type="entry name" value="Choline/Carnitine o-acyltransferase, domain 2"/>
    <property type="match status" value="1"/>
</dbReference>
<evidence type="ECO:0000256" key="12">
    <source>
        <dbReference type="ARBA" id="ARBA00023128"/>
    </source>
</evidence>
<evidence type="ECO:0000256" key="3">
    <source>
        <dbReference type="ARBA" id="ARBA00005005"/>
    </source>
</evidence>
<dbReference type="Pfam" id="PF00755">
    <property type="entry name" value="Carn_acyltransf"/>
    <property type="match status" value="1"/>
</dbReference>
<evidence type="ECO:0000256" key="15">
    <source>
        <dbReference type="ARBA" id="ARBA00048480"/>
    </source>
</evidence>
<dbReference type="GO" id="GO:0009437">
    <property type="term" value="P:carnitine metabolic process"/>
    <property type="evidence" value="ECO:0007669"/>
    <property type="project" value="TreeGrafter"/>
</dbReference>
<keyword evidence="12" id="KW-0496">Mitochondrion</keyword>
<keyword evidence="13" id="KW-0472">Membrane</keyword>
<keyword evidence="11" id="KW-0443">Lipid metabolism</keyword>
<evidence type="ECO:0000313" key="18">
    <source>
        <dbReference type="Proteomes" id="UP000749559"/>
    </source>
</evidence>
<dbReference type="InterPro" id="IPR032476">
    <property type="entry name" value="CPT_N"/>
</dbReference>
<keyword evidence="7 16" id="KW-0808">Transferase</keyword>
<evidence type="ECO:0000256" key="9">
    <source>
        <dbReference type="ARBA" id="ARBA00022832"/>
    </source>
</evidence>
<sequence length="771" mass="88574">MAEAHSAVAFSFTVTPEGVDFDLNHEALWAVWGSGVRSWKKRYAQFRNNLINHAYPMPLATWMFFMSIVLALVLADTDNWITRWALWIEKWPLIRSIADPWDHYVSSLLFGAMLCLAFIAIIRYTLKALLTYQGWMYDARGKMPLRTKLWVLLVKCLVSRTPLLYSYQASLPKLPVPPLSGTVRRYLQSVKPLMPEEKHNRMREIANEFENGIGKKLQRYLTLKSWWATNYVSDWWEEYVYLRGRAPLMVNSNYYGVDAVFIHPTTVQVARAANVIYTFLSFRRLQDREELKPIQLNKTVPLCSWQYERQFNTTRIPGVETDQLVHYKDSKHVCVYHKGRYYKVYVHYKGRLLLPCELEVSLQKILDDESEPVEGEEKLAAMTAGDRIPWAKARKQHFSKGVNKTSLDAVEKAAFFVSLDEEEHGFDPRQALKKDIGALDKFGRTCLHGKGYDRWFDKSFSLIIFKNGKIGFNAEHSWADAPIMAHLWEFSCDNDVLRLGYREDGHCKGEPEMVPPNPIRLQWDLSPECIEVIHNSLDVAEKLLNDVDLHLMMHDAYGKGLMKKCKTSPDAFIQMALQLAYYRDAGRVCLTYEAAMTRLFRGGRTETVRSCTVESTNFVKAMEDKSKTTSERIALFREATEIHQKGYRNAMTGRGIDRHLFCLYVVSKYLGIESPFLKEVLSEPWRLSTSQTPHQQTDQLDLAKNPELISAGGGFGPVADDGYGVSYIIAGEDCLFFHISCKNSCTTTDARRFGRTITKALADIKDLFNTS</sequence>
<dbReference type="OrthoDB" id="240216at2759"/>
<comment type="caution">
    <text evidence="17">The sequence shown here is derived from an EMBL/GenBank/DDBJ whole genome shotgun (WGS) entry which is preliminary data.</text>
</comment>
<evidence type="ECO:0000256" key="7">
    <source>
        <dbReference type="ARBA" id="ARBA00022679"/>
    </source>
</evidence>
<dbReference type="Gene3D" id="6.10.250.1760">
    <property type="match status" value="1"/>
</dbReference>
<dbReference type="EC" id="2.3.1.21" evidence="5"/>
<proteinExistence type="inferred from homology"/>
<dbReference type="EMBL" id="CAIIXF020000011">
    <property type="protein sequence ID" value="CAH1800298.1"/>
    <property type="molecule type" value="Genomic_DNA"/>
</dbReference>